<feature type="non-terminal residue" evidence="2">
    <location>
        <position position="353"/>
    </location>
</feature>
<dbReference type="PANTHER" id="PTHR11635:SF152">
    <property type="entry name" value="CAMP-DEPENDENT PROTEIN KINASE TYPE I REGULATORY SUBUNIT-RELATED"/>
    <property type="match status" value="1"/>
</dbReference>
<evidence type="ECO:0000259" key="1">
    <source>
        <dbReference type="PROSITE" id="PS50042"/>
    </source>
</evidence>
<feature type="domain" description="Cyclic nucleotide-binding" evidence="1">
    <location>
        <begin position="146"/>
        <end position="257"/>
    </location>
</feature>
<reference evidence="2" key="1">
    <citation type="submission" date="2021-02" db="EMBL/GenBank/DDBJ databases">
        <authorList>
            <person name="Dougan E. K."/>
            <person name="Rhodes N."/>
            <person name="Thang M."/>
            <person name="Chan C."/>
        </authorList>
    </citation>
    <scope>NUCLEOTIDE SEQUENCE</scope>
</reference>
<dbReference type="SUPFAM" id="SSF51206">
    <property type="entry name" value="cAMP-binding domain-like"/>
    <property type="match status" value="2"/>
</dbReference>
<feature type="domain" description="Cyclic nucleotide-binding" evidence="1">
    <location>
        <begin position="27"/>
        <end position="143"/>
    </location>
</feature>
<dbReference type="OMA" id="SAMEFFE"/>
<evidence type="ECO:0000313" key="2">
    <source>
        <dbReference type="EMBL" id="CAE8631754.1"/>
    </source>
</evidence>
<gene>
    <name evidence="2" type="ORF">PGLA1383_LOCUS47756</name>
</gene>
<name>A0A813H241_POLGL</name>
<dbReference type="OrthoDB" id="430183at2759"/>
<dbReference type="InterPro" id="IPR014710">
    <property type="entry name" value="RmlC-like_jellyroll"/>
</dbReference>
<dbReference type="SMART" id="SM00100">
    <property type="entry name" value="cNMP"/>
    <property type="match status" value="2"/>
</dbReference>
<organism evidence="2 3">
    <name type="scientific">Polarella glacialis</name>
    <name type="common">Dinoflagellate</name>
    <dbReference type="NCBI Taxonomy" id="89957"/>
    <lineage>
        <taxon>Eukaryota</taxon>
        <taxon>Sar</taxon>
        <taxon>Alveolata</taxon>
        <taxon>Dinophyceae</taxon>
        <taxon>Suessiales</taxon>
        <taxon>Suessiaceae</taxon>
        <taxon>Polarella</taxon>
    </lineage>
</organism>
<dbReference type="InterPro" id="IPR018490">
    <property type="entry name" value="cNMP-bd_dom_sf"/>
</dbReference>
<dbReference type="CDD" id="cd00038">
    <property type="entry name" value="CAP_ED"/>
    <property type="match status" value="2"/>
</dbReference>
<dbReference type="PRINTS" id="PR00103">
    <property type="entry name" value="CAMPKINASE"/>
</dbReference>
<feature type="non-terminal residue" evidence="2">
    <location>
        <position position="1"/>
    </location>
</feature>
<proteinExistence type="predicted"/>
<sequence length="353" mass="37411">MMHAEGHDVLEGDMKKLVMDGIRGSRFCKDLSNVELDAISMNMEYFVFQDEQAIISQGQDGDHFFVASLGHLEVTISGTVARIMGAGESFGDIALLYNCPRTATVSAKGGKVGVWAVGAILFRQILQEHAILNQAENLRMLEKVSLLDGLSGGQKSRIGAMALLNESIQANFVVCCEGEKPTALYVVKSGTMKVVQGGTRSPTGELDGGTTLATLSAGQCFGEKELASGCNFEASLVADTNCELVCVSSQKLAELLGDDVAGQLEKAYVGSVLGKASQFKNFTAPQRTHMLATEVVFETLAASTRIADSRSGGLGPSLIVVVDGELKKTGDDEGALARGGWCQDYLLDELGLI</sequence>
<dbReference type="Gene3D" id="2.60.120.10">
    <property type="entry name" value="Jelly Rolls"/>
    <property type="match status" value="2"/>
</dbReference>
<dbReference type="GO" id="GO:0005829">
    <property type="term" value="C:cytosol"/>
    <property type="evidence" value="ECO:0007669"/>
    <property type="project" value="TreeGrafter"/>
</dbReference>
<dbReference type="EMBL" id="CAJNNV010030200">
    <property type="protein sequence ID" value="CAE8631754.1"/>
    <property type="molecule type" value="Genomic_DNA"/>
</dbReference>
<dbReference type="InterPro" id="IPR050503">
    <property type="entry name" value="cAMP-dep_PK_reg_su-like"/>
</dbReference>
<dbReference type="PANTHER" id="PTHR11635">
    <property type="entry name" value="CAMP-DEPENDENT PROTEIN KINASE REGULATORY CHAIN"/>
    <property type="match status" value="1"/>
</dbReference>
<keyword evidence="3" id="KW-1185">Reference proteome</keyword>
<dbReference type="GO" id="GO:0034236">
    <property type="term" value="F:protein kinase A catalytic subunit binding"/>
    <property type="evidence" value="ECO:0007669"/>
    <property type="project" value="TreeGrafter"/>
</dbReference>
<dbReference type="AlphaFoldDB" id="A0A813H241"/>
<dbReference type="PROSITE" id="PS50042">
    <property type="entry name" value="CNMP_BINDING_3"/>
    <property type="match status" value="2"/>
</dbReference>
<protein>
    <recommendedName>
        <fullName evidence="1">Cyclic nucleotide-binding domain-containing protein</fullName>
    </recommendedName>
</protein>
<dbReference type="GO" id="GO:0004862">
    <property type="term" value="F:cAMP-dependent protein kinase inhibitor activity"/>
    <property type="evidence" value="ECO:0007669"/>
    <property type="project" value="TreeGrafter"/>
</dbReference>
<dbReference type="Pfam" id="PF00027">
    <property type="entry name" value="cNMP_binding"/>
    <property type="match status" value="2"/>
</dbReference>
<evidence type="ECO:0000313" key="3">
    <source>
        <dbReference type="Proteomes" id="UP000654075"/>
    </source>
</evidence>
<dbReference type="InterPro" id="IPR000595">
    <property type="entry name" value="cNMP-bd_dom"/>
</dbReference>
<dbReference type="Proteomes" id="UP000654075">
    <property type="component" value="Unassembled WGS sequence"/>
</dbReference>
<accession>A0A813H241</accession>
<comment type="caution">
    <text evidence="2">The sequence shown here is derived from an EMBL/GenBank/DDBJ whole genome shotgun (WGS) entry which is preliminary data.</text>
</comment>
<dbReference type="GO" id="GO:0005952">
    <property type="term" value="C:cAMP-dependent protein kinase complex"/>
    <property type="evidence" value="ECO:0007669"/>
    <property type="project" value="InterPro"/>
</dbReference>
<dbReference type="GO" id="GO:0030552">
    <property type="term" value="F:cAMP binding"/>
    <property type="evidence" value="ECO:0007669"/>
    <property type="project" value="TreeGrafter"/>
</dbReference>